<dbReference type="InParanoid" id="E3MT99"/>
<accession>E3MT99</accession>
<sequence length="209" mass="23891">MSVYESTFAQSDKTDAILVVKPEEERCSDSDEEYASPAQKYIRRGLARQRFPAYRPSPIRTTKKLHVNKALLSHHSDYFKELFATDSGEKSPPEFQIEDVNLEDFATLLSLVHESPITFQESAAERLLKLAYRFQLPAAKHHVELFLMASSSFSRDSKFQLADKYNLETLLKSSISNISSVWACPKESTLKGLSDKTNVRIFHRLIDLE</sequence>
<dbReference type="InterPro" id="IPR000210">
    <property type="entry name" value="BTB/POZ_dom"/>
</dbReference>
<dbReference type="CDD" id="cd18186">
    <property type="entry name" value="BTB_POZ_ZBTB_KLHL-like"/>
    <property type="match status" value="1"/>
</dbReference>
<reference evidence="2" key="1">
    <citation type="submission" date="2007-07" db="EMBL/GenBank/DDBJ databases">
        <title>PCAP assembly of the Caenorhabditis remanei genome.</title>
        <authorList>
            <consortium name="The Caenorhabditis remanei Sequencing Consortium"/>
            <person name="Wilson R.K."/>
        </authorList>
    </citation>
    <scope>NUCLEOTIDE SEQUENCE [LARGE SCALE GENOMIC DNA]</scope>
    <source>
        <strain evidence="2">PB4641</strain>
    </source>
</reference>
<gene>
    <name evidence="2" type="ORF">CRE_19778</name>
</gene>
<evidence type="ECO:0000259" key="1">
    <source>
        <dbReference type="PROSITE" id="PS50097"/>
    </source>
</evidence>
<proteinExistence type="predicted"/>
<protein>
    <recommendedName>
        <fullName evidence="1">BTB domain-containing protein</fullName>
    </recommendedName>
</protein>
<dbReference type="PROSITE" id="PS50097">
    <property type="entry name" value="BTB"/>
    <property type="match status" value="1"/>
</dbReference>
<dbReference type="SMART" id="SM00225">
    <property type="entry name" value="BTB"/>
    <property type="match status" value="1"/>
</dbReference>
<dbReference type="PANTHER" id="PTHR22744">
    <property type="entry name" value="HELIX LOOP HELIX PROTEIN 21-RELATED"/>
    <property type="match status" value="1"/>
</dbReference>
<dbReference type="Gene3D" id="3.30.710.10">
    <property type="entry name" value="Potassium Channel Kv1.1, Chain A"/>
    <property type="match status" value="1"/>
</dbReference>
<dbReference type="AlphaFoldDB" id="E3MT99"/>
<dbReference type="Proteomes" id="UP000008281">
    <property type="component" value="Unassembled WGS sequence"/>
</dbReference>
<dbReference type="Pfam" id="PF00651">
    <property type="entry name" value="BTB"/>
    <property type="match status" value="1"/>
</dbReference>
<keyword evidence="3" id="KW-1185">Reference proteome</keyword>
<dbReference type="eggNOG" id="ENOG502QUFU">
    <property type="taxonomic scope" value="Eukaryota"/>
</dbReference>
<evidence type="ECO:0000313" key="3">
    <source>
        <dbReference type="Proteomes" id="UP000008281"/>
    </source>
</evidence>
<dbReference type="HOGENOM" id="CLU_036654_2_1_1"/>
<dbReference type="EMBL" id="DS268476">
    <property type="protein sequence ID" value="EFP08693.1"/>
    <property type="molecule type" value="Genomic_DNA"/>
</dbReference>
<evidence type="ECO:0000313" key="2">
    <source>
        <dbReference type="EMBL" id="EFP08693.1"/>
    </source>
</evidence>
<organism evidence="3">
    <name type="scientific">Caenorhabditis remanei</name>
    <name type="common">Caenorhabditis vulgaris</name>
    <dbReference type="NCBI Taxonomy" id="31234"/>
    <lineage>
        <taxon>Eukaryota</taxon>
        <taxon>Metazoa</taxon>
        <taxon>Ecdysozoa</taxon>
        <taxon>Nematoda</taxon>
        <taxon>Chromadorea</taxon>
        <taxon>Rhabditida</taxon>
        <taxon>Rhabditina</taxon>
        <taxon>Rhabditomorpha</taxon>
        <taxon>Rhabditoidea</taxon>
        <taxon>Rhabditidae</taxon>
        <taxon>Peloderinae</taxon>
        <taxon>Caenorhabditis</taxon>
    </lineage>
</organism>
<dbReference type="SUPFAM" id="SSF54695">
    <property type="entry name" value="POZ domain"/>
    <property type="match status" value="1"/>
</dbReference>
<dbReference type="InterPro" id="IPR011333">
    <property type="entry name" value="SKP1/BTB/POZ_sf"/>
</dbReference>
<feature type="domain" description="BTB" evidence="1">
    <location>
        <begin position="59"/>
        <end position="121"/>
    </location>
</feature>
<name>E3MT99_CAERE</name>
<dbReference type="PANTHER" id="PTHR22744:SF14">
    <property type="entry name" value="BTB DOMAIN-CONTAINING PROTEIN-RELATED"/>
    <property type="match status" value="1"/>
</dbReference>